<evidence type="ECO:0000313" key="3">
    <source>
        <dbReference type="Proteomes" id="UP001595444"/>
    </source>
</evidence>
<dbReference type="EMBL" id="JBHRSL010000010">
    <property type="protein sequence ID" value="MFC3052492.1"/>
    <property type="molecule type" value="Genomic_DNA"/>
</dbReference>
<feature type="transmembrane region" description="Helical" evidence="1">
    <location>
        <begin position="168"/>
        <end position="187"/>
    </location>
</feature>
<reference evidence="3" key="1">
    <citation type="journal article" date="2019" name="Int. J. Syst. Evol. Microbiol.">
        <title>The Global Catalogue of Microorganisms (GCM) 10K type strain sequencing project: providing services to taxonomists for standard genome sequencing and annotation.</title>
        <authorList>
            <consortium name="The Broad Institute Genomics Platform"/>
            <consortium name="The Broad Institute Genome Sequencing Center for Infectious Disease"/>
            <person name="Wu L."/>
            <person name="Ma J."/>
        </authorList>
    </citation>
    <scope>NUCLEOTIDE SEQUENCE [LARGE SCALE GENOMIC DNA]</scope>
    <source>
        <strain evidence="3">KCTC 62164</strain>
    </source>
</reference>
<keyword evidence="3" id="KW-1185">Reference proteome</keyword>
<comment type="caution">
    <text evidence="2">The sequence shown here is derived from an EMBL/GenBank/DDBJ whole genome shotgun (WGS) entry which is preliminary data.</text>
</comment>
<dbReference type="PROSITE" id="PS51257">
    <property type="entry name" value="PROKAR_LIPOPROTEIN"/>
    <property type="match status" value="1"/>
</dbReference>
<feature type="transmembrane region" description="Helical" evidence="1">
    <location>
        <begin position="45"/>
        <end position="65"/>
    </location>
</feature>
<feature type="transmembrane region" description="Helical" evidence="1">
    <location>
        <begin position="146"/>
        <end position="162"/>
    </location>
</feature>
<gene>
    <name evidence="2" type="ORF">ACFOKA_11320</name>
</gene>
<keyword evidence="1" id="KW-0472">Membrane</keyword>
<evidence type="ECO:0000313" key="2">
    <source>
        <dbReference type="EMBL" id="MFC3052492.1"/>
    </source>
</evidence>
<keyword evidence="1" id="KW-1133">Transmembrane helix</keyword>
<evidence type="ECO:0000256" key="1">
    <source>
        <dbReference type="SAM" id="Phobius"/>
    </source>
</evidence>
<feature type="transmembrane region" description="Helical" evidence="1">
    <location>
        <begin position="9"/>
        <end position="33"/>
    </location>
</feature>
<organism evidence="2 3">
    <name type="scientific">Kordiimonas pumila</name>
    <dbReference type="NCBI Taxonomy" id="2161677"/>
    <lineage>
        <taxon>Bacteria</taxon>
        <taxon>Pseudomonadati</taxon>
        <taxon>Pseudomonadota</taxon>
        <taxon>Alphaproteobacteria</taxon>
        <taxon>Kordiimonadales</taxon>
        <taxon>Kordiimonadaceae</taxon>
        <taxon>Kordiimonas</taxon>
    </lineage>
</organism>
<proteinExistence type="predicted"/>
<accession>A0ABV7D6B4</accession>
<evidence type="ECO:0008006" key="4">
    <source>
        <dbReference type="Google" id="ProtNLM"/>
    </source>
</evidence>
<dbReference type="Proteomes" id="UP001595444">
    <property type="component" value="Unassembled WGS sequence"/>
</dbReference>
<dbReference type="RefSeq" id="WP_194213846.1">
    <property type="nucleotide sequence ID" value="NZ_CP061205.1"/>
</dbReference>
<feature type="transmembrane region" description="Helical" evidence="1">
    <location>
        <begin position="105"/>
        <end position="125"/>
    </location>
</feature>
<keyword evidence="1" id="KW-0812">Transmembrane</keyword>
<name>A0ABV7D6B4_9PROT</name>
<feature type="transmembrane region" description="Helical" evidence="1">
    <location>
        <begin position="77"/>
        <end position="99"/>
    </location>
</feature>
<protein>
    <recommendedName>
        <fullName evidence="4">Ferric oxidoreductase domain-containing protein</fullName>
    </recommendedName>
</protein>
<sequence>MQLLKGKSLIAVCGGLTLLYTAFACVMAGGYLAGLPYVMKPTAHFAFALFFMAFTASSFHTLVPGRYSRWAIRNRRYIGLSFAAVHFIHLFLVLSNITLTDESRPLTLLVGGGLAYLFIVLMAATSNNWSVQKMGAKNWRRLHRTGSWYIWLIFIYGAPSVLDGNYMRVWITLFCFIALGLRIAAYCKKKTAKT</sequence>